<evidence type="ECO:0000256" key="9">
    <source>
        <dbReference type="RuleBase" id="RU363034"/>
    </source>
</evidence>
<dbReference type="PROSITE" id="PS50240">
    <property type="entry name" value="TRYPSIN_DOM"/>
    <property type="match status" value="1"/>
</dbReference>
<keyword evidence="4 11" id="KW-0732">Signal</keyword>
<dbReference type="SMART" id="SM00020">
    <property type="entry name" value="Tryp_SPc"/>
    <property type="match status" value="1"/>
</dbReference>
<dbReference type="InterPro" id="IPR018114">
    <property type="entry name" value="TRYPSIN_HIS"/>
</dbReference>
<sequence>MQPAAVLGAVLAATLVLANAQDKGQDCQHERLGVAGKCVFLKDCPHAVKDLEDNINPQICGFSHSMVPNVCCPDESAAPTPSAVTVPSEGTGEATGEGAGDVAERDQALPVGGIARRKCLEYAQTVRQQGLCPKPGSSTVHKLIVNGVPAEPKEFPHMALLGYGPRDSIVWSCAGSLISDRWVLTAAHCLSHNTMGTVSFALLGDLDRSTDEDDARPQLVAVQEKVRHPEFEQKLRYHDIALLRLQRPAVLSEYVRPACLHTAASVRLRDGDNVTVSGWGVEDFAEDQLSSMLLKARLQVTSQDTCNKSFSASTRIPGSKLPDGIKPTQLCAGSKSGKDACQGDSGGPLQVFTADAPYCMQHVVGVVSLGIFCGSTTTPGVYTRVSAYTAWIERTVWPPSSR</sequence>
<keyword evidence="5 9" id="KW-0378">Hydrolase</keyword>
<dbReference type="FunCoup" id="A0A6P8YBS2">
    <property type="interactions" value="9"/>
</dbReference>
<dbReference type="Proteomes" id="UP000515158">
    <property type="component" value="Unplaced"/>
</dbReference>
<evidence type="ECO:0000256" key="6">
    <source>
        <dbReference type="ARBA" id="ARBA00022825"/>
    </source>
</evidence>
<dbReference type="RefSeq" id="XP_034234255.1">
    <property type="nucleotide sequence ID" value="XM_034378364.1"/>
</dbReference>
<dbReference type="GeneID" id="117641212"/>
<reference evidence="14" key="1">
    <citation type="submission" date="2025-08" db="UniProtKB">
        <authorList>
            <consortium name="RefSeq"/>
        </authorList>
    </citation>
    <scope>IDENTIFICATION</scope>
    <source>
        <tissue evidence="14">Total insect</tissue>
    </source>
</reference>
<accession>A0A6P8YBS2</accession>
<evidence type="ECO:0000256" key="10">
    <source>
        <dbReference type="SAM" id="MobiDB-lite"/>
    </source>
</evidence>
<dbReference type="CDD" id="cd00190">
    <property type="entry name" value="Tryp_SPc"/>
    <property type="match status" value="1"/>
</dbReference>
<evidence type="ECO:0000313" key="14">
    <source>
        <dbReference type="RefSeq" id="XP_034234255.1"/>
    </source>
</evidence>
<dbReference type="PANTHER" id="PTHR24256">
    <property type="entry name" value="TRYPTASE-RELATED"/>
    <property type="match status" value="1"/>
</dbReference>
<gene>
    <name evidence="14" type="primary">LOC117641212</name>
</gene>
<dbReference type="GO" id="GO:0005576">
    <property type="term" value="C:extracellular region"/>
    <property type="evidence" value="ECO:0007669"/>
    <property type="project" value="UniProtKB-SubCell"/>
</dbReference>
<dbReference type="OrthoDB" id="6339452at2759"/>
<dbReference type="GO" id="GO:0004252">
    <property type="term" value="F:serine-type endopeptidase activity"/>
    <property type="evidence" value="ECO:0007669"/>
    <property type="project" value="InterPro"/>
</dbReference>
<feature type="region of interest" description="Disordered" evidence="10">
    <location>
        <begin position="81"/>
        <end position="102"/>
    </location>
</feature>
<keyword evidence="2" id="KW-0964">Secreted</keyword>
<evidence type="ECO:0000256" key="1">
    <source>
        <dbReference type="ARBA" id="ARBA00004613"/>
    </source>
</evidence>
<dbReference type="SMART" id="SM00680">
    <property type="entry name" value="CLIP"/>
    <property type="match status" value="1"/>
</dbReference>
<dbReference type="Pfam" id="PF00089">
    <property type="entry name" value="Trypsin"/>
    <property type="match status" value="1"/>
</dbReference>
<dbReference type="KEGG" id="tpal:117641212"/>
<dbReference type="InterPro" id="IPR022700">
    <property type="entry name" value="CLIP"/>
</dbReference>
<dbReference type="SUPFAM" id="SSF50494">
    <property type="entry name" value="Trypsin-like serine proteases"/>
    <property type="match status" value="1"/>
</dbReference>
<organism evidence="14">
    <name type="scientific">Thrips palmi</name>
    <name type="common">Melon thrips</name>
    <dbReference type="NCBI Taxonomy" id="161013"/>
    <lineage>
        <taxon>Eukaryota</taxon>
        <taxon>Metazoa</taxon>
        <taxon>Ecdysozoa</taxon>
        <taxon>Arthropoda</taxon>
        <taxon>Hexapoda</taxon>
        <taxon>Insecta</taxon>
        <taxon>Pterygota</taxon>
        <taxon>Neoptera</taxon>
        <taxon>Paraneoptera</taxon>
        <taxon>Thysanoptera</taxon>
        <taxon>Terebrantia</taxon>
        <taxon>Thripoidea</taxon>
        <taxon>Thripidae</taxon>
        <taxon>Thrips</taxon>
    </lineage>
</organism>
<dbReference type="InterPro" id="IPR001314">
    <property type="entry name" value="Peptidase_S1A"/>
</dbReference>
<dbReference type="Gene3D" id="2.40.10.10">
    <property type="entry name" value="Trypsin-like serine proteases"/>
    <property type="match status" value="2"/>
</dbReference>
<dbReference type="FunFam" id="2.40.10.10:FF:000015">
    <property type="entry name" value="Atrial natriuretic peptide-converting enzyme"/>
    <property type="match status" value="1"/>
</dbReference>
<comment type="similarity">
    <text evidence="8">Belongs to the peptidase S1 family. CLIP subfamily.</text>
</comment>
<dbReference type="InParanoid" id="A0A6P8YBS2"/>
<dbReference type="PRINTS" id="PR00722">
    <property type="entry name" value="CHYMOTRYPSIN"/>
</dbReference>
<proteinExistence type="inferred from homology"/>
<dbReference type="InterPro" id="IPR051487">
    <property type="entry name" value="Ser/Thr_Proteases_Immune/Dev"/>
</dbReference>
<keyword evidence="13" id="KW-1185">Reference proteome</keyword>
<evidence type="ECO:0000256" key="7">
    <source>
        <dbReference type="ARBA" id="ARBA00023157"/>
    </source>
</evidence>
<comment type="subcellular location">
    <subcellularLocation>
        <location evidence="1">Secreted</location>
    </subcellularLocation>
</comment>
<evidence type="ECO:0000313" key="13">
    <source>
        <dbReference type="Proteomes" id="UP000515158"/>
    </source>
</evidence>
<keyword evidence="6 9" id="KW-0720">Serine protease</keyword>
<dbReference type="GO" id="GO:0006508">
    <property type="term" value="P:proteolysis"/>
    <property type="evidence" value="ECO:0007669"/>
    <property type="project" value="UniProtKB-KW"/>
</dbReference>
<dbReference type="PROSITE" id="PS00135">
    <property type="entry name" value="TRYPSIN_SER"/>
    <property type="match status" value="1"/>
</dbReference>
<evidence type="ECO:0000256" key="5">
    <source>
        <dbReference type="ARBA" id="ARBA00022801"/>
    </source>
</evidence>
<keyword evidence="3 9" id="KW-0645">Protease</keyword>
<protein>
    <submittedName>
        <fullName evidence="14">Venom protease-like</fullName>
    </submittedName>
</protein>
<feature type="domain" description="Peptidase S1" evidence="12">
    <location>
        <begin position="144"/>
        <end position="397"/>
    </location>
</feature>
<dbReference type="InterPro" id="IPR043504">
    <property type="entry name" value="Peptidase_S1_PA_chymotrypsin"/>
</dbReference>
<dbReference type="InterPro" id="IPR001254">
    <property type="entry name" value="Trypsin_dom"/>
</dbReference>
<dbReference type="AlphaFoldDB" id="A0A6P8YBS2"/>
<evidence type="ECO:0000256" key="3">
    <source>
        <dbReference type="ARBA" id="ARBA00022670"/>
    </source>
</evidence>
<dbReference type="InterPro" id="IPR033116">
    <property type="entry name" value="TRYPSIN_SER"/>
</dbReference>
<dbReference type="InterPro" id="IPR009003">
    <property type="entry name" value="Peptidase_S1_PA"/>
</dbReference>
<dbReference type="PROSITE" id="PS00134">
    <property type="entry name" value="TRYPSIN_HIS"/>
    <property type="match status" value="1"/>
</dbReference>
<evidence type="ECO:0000259" key="12">
    <source>
        <dbReference type="PROSITE" id="PS50240"/>
    </source>
</evidence>
<evidence type="ECO:0000256" key="2">
    <source>
        <dbReference type="ARBA" id="ARBA00022525"/>
    </source>
</evidence>
<evidence type="ECO:0000256" key="4">
    <source>
        <dbReference type="ARBA" id="ARBA00022729"/>
    </source>
</evidence>
<feature type="chain" id="PRO_5028264889" evidence="11">
    <location>
        <begin position="21"/>
        <end position="402"/>
    </location>
</feature>
<feature type="signal peptide" evidence="11">
    <location>
        <begin position="1"/>
        <end position="20"/>
    </location>
</feature>
<keyword evidence="7" id="KW-1015">Disulfide bond</keyword>
<name>A0A6P8YBS2_THRPL</name>
<evidence type="ECO:0000256" key="11">
    <source>
        <dbReference type="SAM" id="SignalP"/>
    </source>
</evidence>
<evidence type="ECO:0000256" key="8">
    <source>
        <dbReference type="ARBA" id="ARBA00024195"/>
    </source>
</evidence>